<dbReference type="KEGG" id="nox:C5F49_05435"/>
<accession>A0A7D5R3G7</accession>
<dbReference type="EMBL" id="CP026994">
    <property type="protein sequence ID" value="QLH04818.1"/>
    <property type="molecule type" value="Genomic_DNA"/>
</dbReference>
<evidence type="ECO:0000313" key="3">
    <source>
        <dbReference type="EMBL" id="QLH04818.1"/>
    </source>
</evidence>
<name>A0A7D5R3G7_9ARCH</name>
<keyword evidence="4" id="KW-1185">Reference proteome</keyword>
<evidence type="ECO:0000259" key="2">
    <source>
        <dbReference type="Pfam" id="PF18822"/>
    </source>
</evidence>
<dbReference type="Pfam" id="PF18822">
    <property type="entry name" value="CdvA"/>
    <property type="match status" value="1"/>
</dbReference>
<feature type="region of interest" description="Disordered" evidence="1">
    <location>
        <begin position="236"/>
        <end position="292"/>
    </location>
</feature>
<evidence type="ECO:0000313" key="4">
    <source>
        <dbReference type="Proteomes" id="UP000509441"/>
    </source>
</evidence>
<dbReference type="InterPro" id="IPR041461">
    <property type="entry name" value="CdvA_CC"/>
</dbReference>
<dbReference type="Proteomes" id="UP000509441">
    <property type="component" value="Chromosome"/>
</dbReference>
<proteinExistence type="predicted"/>
<feature type="domain" description="CdvA-like coiled-coil" evidence="2">
    <location>
        <begin position="84"/>
        <end position="203"/>
    </location>
</feature>
<dbReference type="OrthoDB" id="12104at2157"/>
<reference evidence="3 4" key="1">
    <citation type="submission" date="2018-02" db="EMBL/GenBank/DDBJ databases">
        <title>Complete genome of Nitrosopumilus oxyclinae HCE1.</title>
        <authorList>
            <person name="Qin W."/>
            <person name="Zheng Y."/>
            <person name="Stahl D.A."/>
        </authorList>
    </citation>
    <scope>NUCLEOTIDE SEQUENCE [LARGE SCALE GENOMIC DNA]</scope>
    <source>
        <strain evidence="3 4">HCE1</strain>
    </source>
</reference>
<evidence type="ECO:0000256" key="1">
    <source>
        <dbReference type="SAM" id="MobiDB-lite"/>
    </source>
</evidence>
<organism evidence="3 4">
    <name type="scientific">Nitrosopumilus oxyclinae</name>
    <dbReference type="NCBI Taxonomy" id="1959104"/>
    <lineage>
        <taxon>Archaea</taxon>
        <taxon>Nitrososphaerota</taxon>
        <taxon>Nitrososphaeria</taxon>
        <taxon>Nitrosopumilales</taxon>
        <taxon>Nitrosopumilaceae</taxon>
        <taxon>Nitrosopumilus</taxon>
    </lineage>
</organism>
<dbReference type="RefSeq" id="WP_179362038.1">
    <property type="nucleotide sequence ID" value="NZ_CP026994.1"/>
</dbReference>
<dbReference type="GeneID" id="56061396"/>
<gene>
    <name evidence="3" type="ORF">C5F49_05435</name>
</gene>
<dbReference type="AlphaFoldDB" id="A0A7D5R3G7"/>
<feature type="compositionally biased region" description="Basic and acidic residues" evidence="1">
    <location>
        <begin position="276"/>
        <end position="292"/>
    </location>
</feature>
<sequence length="292" mass="32843">MTNDDIEIIGKNVKDMYGTFMGKVVGTITDFDGSIQSVGIDCGSQGLQQIQYEQLVVQGEVVIFIPKWRLDSQRLIREKQLTLRRLKALIDIVSENDDMKTDAEIIHEKYKSKLVSLDETEREIKAILEARLTELDDQMKSAKMLSFDAKVQFKSNEISDATFETVKSCTTEVIEHVTHETAEIANVKSRIADLELEVQQITAPPTPDIQESARSYLETTEQEQQIVQTILPEVPVESTTPSELIEAPSTPIPEPPTESEVAFAFPEPPQQVTAETSKDDNDNDWLARMEAQ</sequence>
<protein>
    <recommendedName>
        <fullName evidence="2">CdvA-like coiled-coil domain-containing protein</fullName>
    </recommendedName>
</protein>